<evidence type="ECO:0000313" key="12">
    <source>
        <dbReference type="Proteomes" id="UP000292340"/>
    </source>
</evidence>
<comment type="caution">
    <text evidence="10">The sequence shown here is derived from an EMBL/GenBank/DDBJ whole genome shotgun (WGS) entry which is preliminary data.</text>
</comment>
<evidence type="ECO:0000256" key="2">
    <source>
        <dbReference type="ARBA" id="ARBA00010642"/>
    </source>
</evidence>
<accession>A0AB37W1H2</accession>
<feature type="chain" id="PRO_5044319670" description="ML-like domain-containing protein" evidence="8">
    <location>
        <begin position="28"/>
        <end position="314"/>
    </location>
</feature>
<feature type="transmembrane region" description="Helical" evidence="7">
    <location>
        <begin position="196"/>
        <end position="217"/>
    </location>
</feature>
<dbReference type="EMBL" id="PDXB01000050">
    <property type="protein sequence ID" value="RYN18415.1"/>
    <property type="molecule type" value="Genomic_DNA"/>
</dbReference>
<evidence type="ECO:0000313" key="10">
    <source>
        <dbReference type="EMBL" id="RYN18415.1"/>
    </source>
</evidence>
<dbReference type="Pfam" id="PF06011">
    <property type="entry name" value="TRP"/>
    <property type="match status" value="1"/>
</dbReference>
<name>A0AB37W1H2_9PLEO</name>
<comment type="similarity">
    <text evidence="2">Belongs to the transient receptor potential (TRP) ion channel family.</text>
</comment>
<evidence type="ECO:0000256" key="8">
    <source>
        <dbReference type="SAM" id="SignalP"/>
    </source>
</evidence>
<keyword evidence="13" id="KW-1185">Reference proteome</keyword>
<evidence type="ECO:0000256" key="3">
    <source>
        <dbReference type="ARBA" id="ARBA00022692"/>
    </source>
</evidence>
<feature type="signal peptide" evidence="8">
    <location>
        <begin position="1"/>
        <end position="27"/>
    </location>
</feature>
<reference evidence="10 13" key="2">
    <citation type="journal article" date="2019" name="bioRxiv">
        <title>Genomics, evolutionary history and diagnostics of the Alternaria alternata species group including apple and Asian pear pathotypes.</title>
        <authorList>
            <person name="Armitage A.D."/>
            <person name="Cockerton H.M."/>
            <person name="Sreenivasaprasad S."/>
            <person name="Woodhall J.W."/>
            <person name="Lane C.R."/>
            <person name="Harrison R.J."/>
            <person name="Clarkson J.P."/>
        </authorList>
    </citation>
    <scope>NUCLEOTIDE SEQUENCE</scope>
    <source>
        <strain evidence="10">FERA 1164</strain>
        <strain evidence="13">FERA 635</strain>
    </source>
</reference>
<dbReference type="InterPro" id="IPR032800">
    <property type="entry name" value="TRP_N"/>
</dbReference>
<sequence>MYRQGFALRSLAVYLLLLLLLASSTAADEDDKWVVGVVNGKKWKIRDDRQPSLYTADYGDCLGESAINVTRFDAAYYKDNMTIIFHLEGETGLRREDIMMNIGVYAYGESRFDITFDPCNVNINSACPVKAGVHIEAAGIIPINQNDTAGIPEIALSIPDFEGQAILRLFSNSTQNEIGCFAAQITNGYTFQQKSAASSTLGVFTLLAILSSFATAAYGSDIADMRKHYAHSPSVSVVFAVWHHIFYTGALSMNWPSVLVGFWSNYAWAGGMIYTEPMQNMINGFIGSNKGNTSQVGARGSHTPMSKRNIKVRI</sequence>
<keyword evidence="6 7" id="KW-0472">Membrane</keyword>
<dbReference type="Proteomes" id="UP000292340">
    <property type="component" value="Unassembled WGS sequence"/>
</dbReference>
<keyword evidence="3 7" id="KW-0812">Transmembrane</keyword>
<dbReference type="SMART" id="SM01320">
    <property type="entry name" value="TRP_N"/>
    <property type="match status" value="1"/>
</dbReference>
<comment type="subcellular location">
    <subcellularLocation>
        <location evidence="1">Membrane</location>
        <topology evidence="1">Multi-pass membrane protein</topology>
    </subcellularLocation>
</comment>
<organism evidence="10 12">
    <name type="scientific">Alternaria tenuissima</name>
    <dbReference type="NCBI Taxonomy" id="119927"/>
    <lineage>
        <taxon>Eukaryota</taxon>
        <taxon>Fungi</taxon>
        <taxon>Dikarya</taxon>
        <taxon>Ascomycota</taxon>
        <taxon>Pezizomycotina</taxon>
        <taxon>Dothideomycetes</taxon>
        <taxon>Pleosporomycetidae</taxon>
        <taxon>Pleosporales</taxon>
        <taxon>Pleosporineae</taxon>
        <taxon>Pleosporaceae</taxon>
        <taxon>Alternaria</taxon>
        <taxon>Alternaria sect. Alternaria</taxon>
        <taxon>Alternaria alternata complex</taxon>
    </lineage>
</organism>
<evidence type="ECO:0000259" key="9">
    <source>
        <dbReference type="SMART" id="SM01320"/>
    </source>
</evidence>
<dbReference type="GO" id="GO:0016020">
    <property type="term" value="C:membrane"/>
    <property type="evidence" value="ECO:0007669"/>
    <property type="project" value="UniProtKB-SubCell"/>
</dbReference>
<feature type="domain" description="ML-like" evidence="9">
    <location>
        <begin position="51"/>
        <end position="192"/>
    </location>
</feature>
<evidence type="ECO:0000313" key="13">
    <source>
        <dbReference type="Proteomes" id="UP000293195"/>
    </source>
</evidence>
<protein>
    <recommendedName>
        <fullName evidence="9">ML-like domain-containing protein</fullName>
    </recommendedName>
</protein>
<evidence type="ECO:0000256" key="7">
    <source>
        <dbReference type="SAM" id="Phobius"/>
    </source>
</evidence>
<dbReference type="InterPro" id="IPR010308">
    <property type="entry name" value="TRP_C"/>
</dbReference>
<dbReference type="GO" id="GO:0009272">
    <property type="term" value="P:fungal-type cell wall biogenesis"/>
    <property type="evidence" value="ECO:0007669"/>
    <property type="project" value="TreeGrafter"/>
</dbReference>
<dbReference type="GO" id="GO:0055085">
    <property type="term" value="P:transmembrane transport"/>
    <property type="evidence" value="ECO:0007669"/>
    <property type="project" value="TreeGrafter"/>
</dbReference>
<dbReference type="Pfam" id="PF14558">
    <property type="entry name" value="TRP_N"/>
    <property type="match status" value="1"/>
</dbReference>
<dbReference type="EMBL" id="PDXF01000072">
    <property type="protein sequence ID" value="RYN91068.1"/>
    <property type="molecule type" value="Genomic_DNA"/>
</dbReference>
<dbReference type="AlphaFoldDB" id="A0AB37W1H2"/>
<evidence type="ECO:0000256" key="1">
    <source>
        <dbReference type="ARBA" id="ARBA00004141"/>
    </source>
</evidence>
<dbReference type="PANTHER" id="PTHR31145:SF7">
    <property type="entry name" value="TRP-LIKE ION CHANNEL"/>
    <property type="match status" value="1"/>
</dbReference>
<reference evidence="10" key="1">
    <citation type="submission" date="2017-10" db="EMBL/GenBank/DDBJ databases">
        <authorList>
            <person name="Armitage A.D."/>
            <person name="Barbara D.J."/>
            <person name="Woodhall J.W."/>
            <person name="Sreenivasaprasad S."/>
            <person name="Lane C.R."/>
            <person name="Clarkson J.P."/>
            <person name="Harrison R.J."/>
        </authorList>
    </citation>
    <scope>NUCLEOTIDE SEQUENCE</scope>
    <source>
        <strain evidence="10">FERA 1164</strain>
        <strain evidence="11">FERA 635</strain>
    </source>
</reference>
<dbReference type="PANTHER" id="PTHR31145">
    <property type="entry name" value="INTEGRAL MEMBRANE PROTEIN (AFU_ORTHOLOGUE AFUA_7G01610)"/>
    <property type="match status" value="1"/>
</dbReference>
<keyword evidence="5 7" id="KW-1133">Transmembrane helix</keyword>
<proteinExistence type="inferred from homology"/>
<keyword evidence="4 8" id="KW-0732">Signal</keyword>
<gene>
    <name evidence="10" type="ORF">AA0115_g11298</name>
    <name evidence="11" type="ORF">AA0119_g10775</name>
</gene>
<dbReference type="Proteomes" id="UP000293195">
    <property type="component" value="Unassembled WGS sequence"/>
</dbReference>
<evidence type="ECO:0000256" key="6">
    <source>
        <dbReference type="ARBA" id="ARBA00023136"/>
    </source>
</evidence>
<evidence type="ECO:0000256" key="4">
    <source>
        <dbReference type="ARBA" id="ARBA00022729"/>
    </source>
</evidence>
<evidence type="ECO:0000313" key="11">
    <source>
        <dbReference type="EMBL" id="RYN91068.1"/>
    </source>
</evidence>
<dbReference type="InterPro" id="IPR040241">
    <property type="entry name" value="TRP_Flc/Pkd2-like"/>
</dbReference>
<evidence type="ECO:0000256" key="5">
    <source>
        <dbReference type="ARBA" id="ARBA00022989"/>
    </source>
</evidence>